<evidence type="ECO:0000313" key="2">
    <source>
        <dbReference type="EMBL" id="GLF99326.1"/>
    </source>
</evidence>
<proteinExistence type="predicted"/>
<evidence type="ECO:0000313" key="1">
    <source>
        <dbReference type="EMBL" id="GLF97378.1"/>
    </source>
</evidence>
<accession>A0ABQ5P9T6</accession>
<dbReference type="EMBL" id="BSBI01000010">
    <property type="protein sequence ID" value="GLF97378.1"/>
    <property type="molecule type" value="Genomic_DNA"/>
</dbReference>
<comment type="caution">
    <text evidence="2">The sequence shown here is derived from an EMBL/GenBank/DDBJ whole genome shotgun (WGS) entry which is preliminary data.</text>
</comment>
<dbReference type="RefSeq" id="WP_323449374.1">
    <property type="nucleotide sequence ID" value="NZ_BSBI01000010.1"/>
</dbReference>
<dbReference type="Proteomes" id="UP001291653">
    <property type="component" value="Unassembled WGS sequence"/>
</dbReference>
<evidence type="ECO:0000313" key="3">
    <source>
        <dbReference type="Proteomes" id="UP001291653"/>
    </source>
</evidence>
<protein>
    <submittedName>
        <fullName evidence="2">Uncharacterized protein</fullName>
    </submittedName>
</protein>
<sequence>MAVLKGELTVGDLAFDIVAKMLGRVMAVYGSVYFLRPVNGGREWEASREEIRPASVRDRQLV</sequence>
<name>A0ABQ5P9T6_9ACTN</name>
<dbReference type="EMBL" id="BSBI01000019">
    <property type="protein sequence ID" value="GLF99326.1"/>
    <property type="molecule type" value="Genomic_DNA"/>
</dbReference>
<reference evidence="2 3" key="1">
    <citation type="submission" date="2022-10" db="EMBL/GenBank/DDBJ databases">
        <title>Draft genome sequence of Streptomyces sp. YSPA8.</title>
        <authorList>
            <person name="Moriuchi R."/>
            <person name="Dohra H."/>
            <person name="Yamamura H."/>
            <person name="Kodani S."/>
        </authorList>
    </citation>
    <scope>NUCLEOTIDE SEQUENCE [LARGE SCALE GENOMIC DNA]</scope>
    <source>
        <strain evidence="2 3">YSPA8</strain>
    </source>
</reference>
<organism evidence="2 3">
    <name type="scientific">Streptomyces yaizuensis</name>
    <dbReference type="NCBI Taxonomy" id="2989713"/>
    <lineage>
        <taxon>Bacteria</taxon>
        <taxon>Bacillati</taxon>
        <taxon>Actinomycetota</taxon>
        <taxon>Actinomycetes</taxon>
        <taxon>Kitasatosporales</taxon>
        <taxon>Streptomycetaceae</taxon>
        <taxon>Streptomyces</taxon>
    </lineage>
</organism>
<keyword evidence="3" id="KW-1185">Reference proteome</keyword>
<gene>
    <name evidence="1" type="ORF">SYYSPA8_23795</name>
    <name evidence="2" type="ORF">SYYSPA8_33535</name>
</gene>